<dbReference type="GO" id="GO:0003700">
    <property type="term" value="F:DNA-binding transcription factor activity"/>
    <property type="evidence" value="ECO:0007669"/>
    <property type="project" value="TreeGrafter"/>
</dbReference>
<feature type="domain" description="Transcriptional regulator LacI/GalR-like sensor" evidence="4">
    <location>
        <begin position="147"/>
        <end position="302"/>
    </location>
</feature>
<dbReference type="InterPro" id="IPR028082">
    <property type="entry name" value="Peripla_BP_I"/>
</dbReference>
<evidence type="ECO:0000259" key="4">
    <source>
        <dbReference type="Pfam" id="PF13377"/>
    </source>
</evidence>
<evidence type="ECO:0000256" key="3">
    <source>
        <dbReference type="ARBA" id="ARBA00023163"/>
    </source>
</evidence>
<name>A0A2Z2NQA5_9GAMM</name>
<accession>A0A2Z2NQA5</accession>
<gene>
    <name evidence="5" type="primary">ascG</name>
    <name evidence="5" type="ORF">IMCC3135_12835</name>
</gene>
<dbReference type="Pfam" id="PF13377">
    <property type="entry name" value="Peripla_BP_3"/>
    <property type="match status" value="1"/>
</dbReference>
<dbReference type="GO" id="GO:0000976">
    <property type="term" value="F:transcription cis-regulatory region binding"/>
    <property type="evidence" value="ECO:0007669"/>
    <property type="project" value="TreeGrafter"/>
</dbReference>
<evidence type="ECO:0000313" key="5">
    <source>
        <dbReference type="EMBL" id="ASJ72655.1"/>
    </source>
</evidence>
<proteinExistence type="predicted"/>
<dbReference type="EMBL" id="CP018632">
    <property type="protein sequence ID" value="ASJ72655.1"/>
    <property type="molecule type" value="Genomic_DNA"/>
</dbReference>
<evidence type="ECO:0000256" key="2">
    <source>
        <dbReference type="ARBA" id="ARBA00023125"/>
    </source>
</evidence>
<evidence type="ECO:0000313" key="6">
    <source>
        <dbReference type="Proteomes" id="UP000250079"/>
    </source>
</evidence>
<dbReference type="PANTHER" id="PTHR30146:SF109">
    <property type="entry name" value="HTH-TYPE TRANSCRIPTIONAL REGULATOR GALS"/>
    <property type="match status" value="1"/>
</dbReference>
<keyword evidence="2" id="KW-0238">DNA-binding</keyword>
<dbReference type="SUPFAM" id="SSF53822">
    <property type="entry name" value="Periplasmic binding protein-like I"/>
    <property type="match status" value="1"/>
</dbReference>
<dbReference type="Gene3D" id="3.40.50.2300">
    <property type="match status" value="2"/>
</dbReference>
<dbReference type="InterPro" id="IPR046335">
    <property type="entry name" value="LacI/GalR-like_sensor"/>
</dbReference>
<keyword evidence="6" id="KW-1185">Reference proteome</keyword>
<evidence type="ECO:0000256" key="1">
    <source>
        <dbReference type="ARBA" id="ARBA00023015"/>
    </source>
</evidence>
<keyword evidence="3" id="KW-0804">Transcription</keyword>
<reference evidence="5 6" key="1">
    <citation type="submission" date="2016-12" db="EMBL/GenBank/DDBJ databases">
        <authorList>
            <person name="Song W.-J."/>
            <person name="Kurnit D.M."/>
        </authorList>
    </citation>
    <scope>NUCLEOTIDE SEQUENCE [LARGE SCALE GENOMIC DNA]</scope>
    <source>
        <strain evidence="5 6">IMCC3135</strain>
    </source>
</reference>
<organism evidence="5 6">
    <name type="scientific">Granulosicoccus antarcticus IMCC3135</name>
    <dbReference type="NCBI Taxonomy" id="1192854"/>
    <lineage>
        <taxon>Bacteria</taxon>
        <taxon>Pseudomonadati</taxon>
        <taxon>Pseudomonadota</taxon>
        <taxon>Gammaproteobacteria</taxon>
        <taxon>Chromatiales</taxon>
        <taxon>Granulosicoccaceae</taxon>
        <taxon>Granulosicoccus</taxon>
    </lineage>
</organism>
<dbReference type="Proteomes" id="UP000250079">
    <property type="component" value="Chromosome"/>
</dbReference>
<dbReference type="CDD" id="cd06267">
    <property type="entry name" value="PBP1_LacI_sugar_binding-like"/>
    <property type="match status" value="1"/>
</dbReference>
<dbReference type="PANTHER" id="PTHR30146">
    <property type="entry name" value="LACI-RELATED TRANSCRIPTIONAL REPRESSOR"/>
    <property type="match status" value="1"/>
</dbReference>
<protein>
    <submittedName>
        <fullName evidence="5">HTH-type transcriptional regulator AscG</fullName>
    </submittedName>
</protein>
<dbReference type="AlphaFoldDB" id="A0A2Z2NQA5"/>
<dbReference type="KEGG" id="gai:IMCC3135_12835"/>
<keyword evidence="1" id="KW-0805">Transcription regulation</keyword>
<sequence length="571" mass="63272">MFERSPDIQKSMQARPLIAMIGDQYSTYQKPIVASMHRLLKRSGYGLLYACGGALRPTADWDSSRPVSRNAIYTLARDFPVAGFVVLSSAVGNHADATQLAEFAQRFTHKPIVCLGSSVANLSCVSMDNYALVTQLMNHMTQDPSRRRFVFIRGYANSPNSQSREAAFRNALNKHQIAIDESLFIDGSFQGVDAYYAMDKLLKRTHDIHAVVAANDVMAQSAIHALTKHGLRIPEDVIVSGFDNRSETASSGPSLTSVKYSMDSFCGLAVESLLTQIKSGIFLSADNTTVCPPAQLVIRGSTEPALLPTRRHVPTPRVFEAMEFRESLLRSLKNLETPDGLDPEIVVSDVVSMLVNGADYSGTRLHTALLELHNRPAHIYWWRHLLQQLTTNLQLHGSEGLSADALAHTASILGQIQTTIWNVENAIKLENERHFESVNRMQSSLNRVNNMGELLTVLKSTPSQSTVNAWFICLYKQSGNQPDEMARLLYQYPPNSSLDTDTLFPSADVLPGDYLQYNIVGSLILEPLCAGSSHLGYIVVDAKKEQHYTRSNLTAIADIIANVLWRLLNEH</sequence>